<feature type="region of interest" description="Disordered" evidence="4">
    <location>
        <begin position="1"/>
        <end position="22"/>
    </location>
</feature>
<dbReference type="PANTHER" id="PTHR46796:SF6">
    <property type="entry name" value="ARAC SUBFAMILY"/>
    <property type="match status" value="1"/>
</dbReference>
<reference evidence="6 7" key="1">
    <citation type="submission" date="2020-06" db="EMBL/GenBank/DDBJ databases">
        <title>Actinomadura xiongansis sp. nov., isolated from soil of Baiyangdian.</title>
        <authorList>
            <person name="Zhang X."/>
        </authorList>
    </citation>
    <scope>NUCLEOTIDE SEQUENCE [LARGE SCALE GENOMIC DNA]</scope>
    <source>
        <strain evidence="6 7">HBUM206468</strain>
    </source>
</reference>
<evidence type="ECO:0000256" key="2">
    <source>
        <dbReference type="ARBA" id="ARBA00023125"/>
    </source>
</evidence>
<dbReference type="Gene3D" id="1.10.10.60">
    <property type="entry name" value="Homeodomain-like"/>
    <property type="match status" value="2"/>
</dbReference>
<dbReference type="Pfam" id="PF12833">
    <property type="entry name" value="HTH_18"/>
    <property type="match status" value="1"/>
</dbReference>
<dbReference type="PROSITE" id="PS01124">
    <property type="entry name" value="HTH_ARAC_FAMILY_2"/>
    <property type="match status" value="1"/>
</dbReference>
<dbReference type="InterPro" id="IPR050204">
    <property type="entry name" value="AraC_XylS_family_regulators"/>
</dbReference>
<dbReference type="SUPFAM" id="SSF46689">
    <property type="entry name" value="Homeodomain-like"/>
    <property type="match status" value="2"/>
</dbReference>
<dbReference type="PANTHER" id="PTHR46796">
    <property type="entry name" value="HTH-TYPE TRANSCRIPTIONAL ACTIVATOR RHAS-RELATED"/>
    <property type="match status" value="1"/>
</dbReference>
<dbReference type="PROSITE" id="PS00041">
    <property type="entry name" value="HTH_ARAC_FAMILY_1"/>
    <property type="match status" value="1"/>
</dbReference>
<protein>
    <submittedName>
        <fullName evidence="6">Helix-turn-helix transcriptional regulator</fullName>
    </submittedName>
</protein>
<keyword evidence="3" id="KW-0804">Transcription</keyword>
<keyword evidence="2" id="KW-0238">DNA-binding</keyword>
<comment type="caution">
    <text evidence="6">The sequence shown here is derived from an EMBL/GenBank/DDBJ whole genome shotgun (WGS) entry which is preliminary data.</text>
</comment>
<keyword evidence="1" id="KW-0805">Transcription regulation</keyword>
<evidence type="ECO:0000259" key="5">
    <source>
        <dbReference type="PROSITE" id="PS01124"/>
    </source>
</evidence>
<evidence type="ECO:0000313" key="7">
    <source>
        <dbReference type="Proteomes" id="UP000805614"/>
    </source>
</evidence>
<dbReference type="SMART" id="SM00342">
    <property type="entry name" value="HTH_ARAC"/>
    <property type="match status" value="1"/>
</dbReference>
<accession>A0ABR7LYX8</accession>
<dbReference type="Proteomes" id="UP000805614">
    <property type="component" value="Unassembled WGS sequence"/>
</dbReference>
<dbReference type="InterPro" id="IPR009057">
    <property type="entry name" value="Homeodomain-like_sf"/>
</dbReference>
<dbReference type="InterPro" id="IPR018062">
    <property type="entry name" value="HTH_AraC-typ_CS"/>
</dbReference>
<name>A0ABR7LYX8_9ACTN</name>
<dbReference type="EMBL" id="JABVEC010000034">
    <property type="protein sequence ID" value="MBC6469989.1"/>
    <property type="molecule type" value="Genomic_DNA"/>
</dbReference>
<evidence type="ECO:0000313" key="6">
    <source>
        <dbReference type="EMBL" id="MBC6469989.1"/>
    </source>
</evidence>
<gene>
    <name evidence="6" type="ORF">HKK74_31520</name>
</gene>
<proteinExistence type="predicted"/>
<feature type="domain" description="HTH araC/xylS-type" evidence="5">
    <location>
        <begin position="201"/>
        <end position="299"/>
    </location>
</feature>
<organism evidence="6 7">
    <name type="scientific">Actinomadura alba</name>
    <dbReference type="NCBI Taxonomy" id="406431"/>
    <lineage>
        <taxon>Bacteria</taxon>
        <taxon>Bacillati</taxon>
        <taxon>Actinomycetota</taxon>
        <taxon>Actinomycetes</taxon>
        <taxon>Streptosporangiales</taxon>
        <taxon>Thermomonosporaceae</taxon>
        <taxon>Actinomadura</taxon>
    </lineage>
</organism>
<dbReference type="RefSeq" id="WP_187247029.1">
    <property type="nucleotide sequence ID" value="NZ_BAAAOK010000017.1"/>
</dbReference>
<evidence type="ECO:0000256" key="1">
    <source>
        <dbReference type="ARBA" id="ARBA00023015"/>
    </source>
</evidence>
<dbReference type="InterPro" id="IPR018060">
    <property type="entry name" value="HTH_AraC"/>
</dbReference>
<sequence>MTEESEESRGGEGPRSGRRHGGRFLTRFDRDWSELRLELARWNAEPGGNGFCGLNDHLLFVTFAGNTKRTEATIEDGPRYEGADFPGAVTFIPANQMRHAWHEGGTIDYATIKLDPGRVALLNAEAGNGDVEFRGFTNRPDPFVHQMALALRAEARTADPGGQLFADSVATALSWHLIRRFSTLAAPRPSGQPRLTGPRLGRVLDHIREHLSSDLRLSRLSEVAGMDRYHFSRAFKKATGHSPHRYVVARRVERAAELLARTDLPIADVAYQVGLSSQSHLTTVFRKAIGDTPHAYRTARRSA</sequence>
<evidence type="ECO:0000256" key="4">
    <source>
        <dbReference type="SAM" id="MobiDB-lite"/>
    </source>
</evidence>
<evidence type="ECO:0000256" key="3">
    <source>
        <dbReference type="ARBA" id="ARBA00023163"/>
    </source>
</evidence>
<keyword evidence="7" id="KW-1185">Reference proteome</keyword>